<dbReference type="SMART" id="SM00670">
    <property type="entry name" value="PINc"/>
    <property type="match status" value="1"/>
</dbReference>
<evidence type="ECO:0000313" key="3">
    <source>
        <dbReference type="Proteomes" id="UP000492821"/>
    </source>
</evidence>
<sequence>MQWHDSFNSPQLLSSGLGSPSGSPSNRDNFISLAKIRLRDPVKKARLASDYFEQHVTPDDLSNTVVISIEAMKVITEITRNNLAAAFSTGIVNLMCELVHKVTTTAKSQANLEKLGRDNVVIAIDRLRTYLDKMMDDLGTAEACPAWITEYSLEQLHTGFAKKHCVYRSKYSHDEIAAHHKLLLFKGDLLRYRCKILNEPLIGVSKAYWMAFAMYPEQGIIMNQLAVVSMNRDRNDRIAHFFYLTRAVSMKEGFKGSKETMQMSLGEVTDKMLHPEGGKLIELFKFTTVYDHFGNDASMLDEKCIFEYFFAWFSPVRYRDPIWRQQMEKYSARNVKKMMQEAFLHVMNLTVHRQSHASLCAAINAFLCLTTYLLETDGLNAKDLVQLVSGYIFAIRIRFAEGSYDEQAFRIVAHSFLEFTGMLCSKFYDVFLVIGEAGFNECEAKLNLYLPALVVFAHLYPQIKNSFPKYSTWLNSSVFDFSDHRAKLCRLGATLRDYITEMKVGVEVDSYETNLNDPNSFVLPELILAVKGSANASPVCPIRLVSGVEAADTNIFKTFCIRTSIVYNLLQRMAIDGLYDMTADFALKSSDLSTFELFLLPTLKKQQTVKAVYPEKLVIDTNTFIDSYDKIEDMKDHKVRIVCPSAVLSELEAIKGDERKASLIRSGATRALALISKYLEGGFIQIYNFYGERKADMEITNRDVTGLSRTAANLISEVKYNNDDFIVEVARRVETILEPTAHRHGFLLKSVTVRKVVVISSDKVLRMKAREGGLIACGFDEFFSWYKRSLTGSGRNPPVATAATANSS</sequence>
<dbReference type="InterPro" id="IPR002716">
    <property type="entry name" value="PIN_dom"/>
</dbReference>
<dbReference type="WBParaSite" id="Pan_g22733.t1">
    <property type="protein sequence ID" value="Pan_g22733.t1"/>
    <property type="gene ID" value="Pan_g22733"/>
</dbReference>
<organism evidence="3 4">
    <name type="scientific">Panagrellus redivivus</name>
    <name type="common">Microworm</name>
    <dbReference type="NCBI Taxonomy" id="6233"/>
    <lineage>
        <taxon>Eukaryota</taxon>
        <taxon>Metazoa</taxon>
        <taxon>Ecdysozoa</taxon>
        <taxon>Nematoda</taxon>
        <taxon>Chromadorea</taxon>
        <taxon>Rhabditida</taxon>
        <taxon>Tylenchina</taxon>
        <taxon>Panagrolaimomorpha</taxon>
        <taxon>Panagrolaimoidea</taxon>
        <taxon>Panagrolaimidae</taxon>
        <taxon>Panagrellus</taxon>
    </lineage>
</organism>
<dbReference type="SUPFAM" id="SSF88723">
    <property type="entry name" value="PIN domain-like"/>
    <property type="match status" value="1"/>
</dbReference>
<feature type="compositionally biased region" description="Low complexity" evidence="1">
    <location>
        <begin position="9"/>
        <end position="25"/>
    </location>
</feature>
<feature type="domain" description="PIN" evidence="2">
    <location>
        <begin position="615"/>
        <end position="767"/>
    </location>
</feature>
<reference evidence="3" key="1">
    <citation type="journal article" date="2013" name="Genetics">
        <title>The draft genome and transcriptome of Panagrellus redivivus are shaped by the harsh demands of a free-living lifestyle.</title>
        <authorList>
            <person name="Srinivasan J."/>
            <person name="Dillman A.R."/>
            <person name="Macchietto M.G."/>
            <person name="Heikkinen L."/>
            <person name="Lakso M."/>
            <person name="Fracchia K.M."/>
            <person name="Antoshechkin I."/>
            <person name="Mortazavi A."/>
            <person name="Wong G."/>
            <person name="Sternberg P.W."/>
        </authorList>
    </citation>
    <scope>NUCLEOTIDE SEQUENCE [LARGE SCALE GENOMIC DNA]</scope>
    <source>
        <strain evidence="3">MT8872</strain>
    </source>
</reference>
<dbReference type="InterPro" id="IPR029060">
    <property type="entry name" value="PIN-like_dom_sf"/>
</dbReference>
<evidence type="ECO:0000313" key="4">
    <source>
        <dbReference type="WBParaSite" id="Pan_g22733.t1"/>
    </source>
</evidence>
<dbReference type="Gene3D" id="3.40.50.1010">
    <property type="entry name" value="5'-nuclease"/>
    <property type="match status" value="1"/>
</dbReference>
<accession>A0A7E4VLY0</accession>
<keyword evidence="3" id="KW-1185">Reference proteome</keyword>
<dbReference type="Pfam" id="PF13638">
    <property type="entry name" value="PIN_4"/>
    <property type="match status" value="1"/>
</dbReference>
<evidence type="ECO:0000256" key="1">
    <source>
        <dbReference type="SAM" id="MobiDB-lite"/>
    </source>
</evidence>
<dbReference type="Proteomes" id="UP000492821">
    <property type="component" value="Unassembled WGS sequence"/>
</dbReference>
<dbReference type="AlphaFoldDB" id="A0A7E4VLY0"/>
<proteinExistence type="predicted"/>
<protein>
    <submittedName>
        <fullName evidence="4">PINc domain-containing protein</fullName>
    </submittedName>
</protein>
<dbReference type="SUPFAM" id="SSF48452">
    <property type="entry name" value="TPR-like"/>
    <property type="match status" value="1"/>
</dbReference>
<evidence type="ECO:0000259" key="2">
    <source>
        <dbReference type="SMART" id="SM00670"/>
    </source>
</evidence>
<dbReference type="InterPro" id="IPR011990">
    <property type="entry name" value="TPR-like_helical_dom_sf"/>
</dbReference>
<name>A0A7E4VLY0_PANRE</name>
<feature type="region of interest" description="Disordered" evidence="1">
    <location>
        <begin position="1"/>
        <end position="25"/>
    </location>
</feature>
<reference evidence="4" key="2">
    <citation type="submission" date="2020-10" db="UniProtKB">
        <authorList>
            <consortium name="WormBaseParasite"/>
        </authorList>
    </citation>
    <scope>IDENTIFICATION</scope>
</reference>
<dbReference type="Gene3D" id="1.25.40.10">
    <property type="entry name" value="Tetratricopeptide repeat domain"/>
    <property type="match status" value="1"/>
</dbReference>